<evidence type="ECO:0000313" key="2">
    <source>
        <dbReference type="EMBL" id="KAK2162810.1"/>
    </source>
</evidence>
<evidence type="ECO:0000256" key="1">
    <source>
        <dbReference type="SAM" id="SignalP"/>
    </source>
</evidence>
<protein>
    <submittedName>
        <fullName evidence="2">Uncharacterized protein</fullName>
    </submittedName>
</protein>
<evidence type="ECO:0000313" key="3">
    <source>
        <dbReference type="Proteomes" id="UP001208570"/>
    </source>
</evidence>
<gene>
    <name evidence="2" type="ORF">LSH36_91g05000</name>
</gene>
<proteinExistence type="predicted"/>
<dbReference type="AlphaFoldDB" id="A0AAD9K2M7"/>
<feature type="signal peptide" evidence="1">
    <location>
        <begin position="1"/>
        <end position="19"/>
    </location>
</feature>
<accession>A0AAD9K2M7</accession>
<comment type="caution">
    <text evidence="2">The sequence shown here is derived from an EMBL/GenBank/DDBJ whole genome shotgun (WGS) entry which is preliminary data.</text>
</comment>
<organism evidence="2 3">
    <name type="scientific">Paralvinella palmiformis</name>
    <dbReference type="NCBI Taxonomy" id="53620"/>
    <lineage>
        <taxon>Eukaryota</taxon>
        <taxon>Metazoa</taxon>
        <taxon>Spiralia</taxon>
        <taxon>Lophotrochozoa</taxon>
        <taxon>Annelida</taxon>
        <taxon>Polychaeta</taxon>
        <taxon>Sedentaria</taxon>
        <taxon>Canalipalpata</taxon>
        <taxon>Terebellida</taxon>
        <taxon>Terebelliformia</taxon>
        <taxon>Alvinellidae</taxon>
        <taxon>Paralvinella</taxon>
    </lineage>
</organism>
<name>A0AAD9K2M7_9ANNE</name>
<sequence length="173" mass="19321">MNVLIVLLSGVISSRPTAGTPAYLSVRLSETSIFPGKEYYLIDNNPETCTAFNISYDGRSQRFIQFRFRLPNDVSAEVNVSLIGVNLGCGQNLYVSPLSDVESNIWTGRWTTCSLLRASVSEGQESCSYRCDCTKRCKEMQILKIHRTTEDSSLIACHASLKYEESGIELPLY</sequence>
<keyword evidence="3" id="KW-1185">Reference proteome</keyword>
<dbReference type="EMBL" id="JAODUP010000091">
    <property type="protein sequence ID" value="KAK2162810.1"/>
    <property type="molecule type" value="Genomic_DNA"/>
</dbReference>
<keyword evidence="1" id="KW-0732">Signal</keyword>
<feature type="chain" id="PRO_5042067806" evidence="1">
    <location>
        <begin position="20"/>
        <end position="173"/>
    </location>
</feature>
<dbReference type="Proteomes" id="UP001208570">
    <property type="component" value="Unassembled WGS sequence"/>
</dbReference>
<reference evidence="2" key="1">
    <citation type="journal article" date="2023" name="Mol. Biol. Evol.">
        <title>Third-Generation Sequencing Reveals the Adaptive Role of the Epigenome in Three Deep-Sea Polychaetes.</title>
        <authorList>
            <person name="Perez M."/>
            <person name="Aroh O."/>
            <person name="Sun Y."/>
            <person name="Lan Y."/>
            <person name="Juniper S.K."/>
            <person name="Young C.R."/>
            <person name="Angers B."/>
            <person name="Qian P.Y."/>
        </authorList>
    </citation>
    <scope>NUCLEOTIDE SEQUENCE</scope>
    <source>
        <strain evidence="2">P08H-3</strain>
    </source>
</reference>